<dbReference type="Proteomes" id="UP000622580">
    <property type="component" value="Unassembled WGS sequence"/>
</dbReference>
<evidence type="ECO:0000256" key="2">
    <source>
        <dbReference type="SAM" id="SignalP"/>
    </source>
</evidence>
<evidence type="ECO:0000313" key="3">
    <source>
        <dbReference type="EMBL" id="MBR7620655.1"/>
    </source>
</evidence>
<feature type="region of interest" description="Disordered" evidence="1">
    <location>
        <begin position="25"/>
        <end position="44"/>
    </location>
</feature>
<proteinExistence type="predicted"/>
<reference evidence="3" key="1">
    <citation type="submission" date="2021-04" db="EMBL/GenBank/DDBJ databases">
        <title>Draft genome assembly of strain Phenylobacterium sp. 20VBR1 using MiniION and Illumina platforms.</title>
        <authorList>
            <person name="Thomas F.A."/>
            <person name="Krishnan K.P."/>
            <person name="Sinha R.K."/>
        </authorList>
    </citation>
    <scope>NUCLEOTIDE SEQUENCE</scope>
    <source>
        <strain evidence="3">20VBR1</strain>
    </source>
</reference>
<evidence type="ECO:0000313" key="4">
    <source>
        <dbReference type="Proteomes" id="UP000622580"/>
    </source>
</evidence>
<accession>A0A941HXQ4</accession>
<keyword evidence="4" id="KW-1185">Reference proteome</keyword>
<protein>
    <submittedName>
        <fullName evidence="3">Uncharacterized protein</fullName>
    </submittedName>
</protein>
<dbReference type="EMBL" id="JAGSGD010000001">
    <property type="protein sequence ID" value="MBR7620655.1"/>
    <property type="molecule type" value="Genomic_DNA"/>
</dbReference>
<dbReference type="AlphaFoldDB" id="A0A941HXQ4"/>
<name>A0A941HXQ4_9CAUL</name>
<feature type="chain" id="PRO_5037209096" evidence="2">
    <location>
        <begin position="24"/>
        <end position="227"/>
    </location>
</feature>
<evidence type="ECO:0000256" key="1">
    <source>
        <dbReference type="SAM" id="MobiDB-lite"/>
    </source>
</evidence>
<feature type="signal peptide" evidence="2">
    <location>
        <begin position="1"/>
        <end position="23"/>
    </location>
</feature>
<gene>
    <name evidence="3" type="ORF">JKL49_14780</name>
</gene>
<sequence length="227" mass="23277">MRNQKIRALIVAGATLAAVAASAQVAPTTAPTTRPGAARPAVTRPSVVAVPGALGPLTRPPVPGGPGGIDWKGAVGGLRQSSGGNSPIGRGLDQAAIDKTRLPILLPNDADLMGGARIYSFGDYYSITANLSGARVSLTGTAETMSLPATSKLNLPNIGPEQLVIQRTVDGQLASFVRYGVLYTAELRCDTPSDTRCRTETYVRSLVAKSTVVVMGKAARQAAGLGA</sequence>
<organism evidence="3 4">
    <name type="scientific">Phenylobacterium glaciei</name>
    <dbReference type="NCBI Taxonomy" id="2803784"/>
    <lineage>
        <taxon>Bacteria</taxon>
        <taxon>Pseudomonadati</taxon>
        <taxon>Pseudomonadota</taxon>
        <taxon>Alphaproteobacteria</taxon>
        <taxon>Caulobacterales</taxon>
        <taxon>Caulobacteraceae</taxon>
        <taxon>Phenylobacterium</taxon>
    </lineage>
</organism>
<keyword evidence="2" id="KW-0732">Signal</keyword>
<dbReference type="RefSeq" id="WP_215341384.1">
    <property type="nucleotide sequence ID" value="NZ_JAGSGD010000001.1"/>
</dbReference>
<comment type="caution">
    <text evidence="3">The sequence shown here is derived from an EMBL/GenBank/DDBJ whole genome shotgun (WGS) entry which is preliminary data.</text>
</comment>